<evidence type="ECO:0000259" key="2">
    <source>
        <dbReference type="PROSITE" id="PS50006"/>
    </source>
</evidence>
<dbReference type="Proteomes" id="UP000317429">
    <property type="component" value="Chromosome"/>
</dbReference>
<dbReference type="InterPro" id="IPR050697">
    <property type="entry name" value="Adenylyl/Guanylyl_Cyclase_3/4"/>
</dbReference>
<evidence type="ECO:0000313" key="4">
    <source>
        <dbReference type="EMBL" id="QDU88001.1"/>
    </source>
</evidence>
<dbReference type="PROSITE" id="PS50006">
    <property type="entry name" value="FHA_DOMAIN"/>
    <property type="match status" value="1"/>
</dbReference>
<accession>A0A518D951</accession>
<protein>
    <submittedName>
        <fullName evidence="4">Adenylate cyclase 2</fullName>
        <ecNumber evidence="4">4.6.1.1</ecNumber>
    </submittedName>
</protein>
<dbReference type="GO" id="GO:0035556">
    <property type="term" value="P:intracellular signal transduction"/>
    <property type="evidence" value="ECO:0007669"/>
    <property type="project" value="InterPro"/>
</dbReference>
<dbReference type="GO" id="GO:0004016">
    <property type="term" value="F:adenylate cyclase activity"/>
    <property type="evidence" value="ECO:0007669"/>
    <property type="project" value="UniProtKB-EC"/>
</dbReference>
<feature type="region of interest" description="Disordered" evidence="1">
    <location>
        <begin position="129"/>
        <end position="154"/>
    </location>
</feature>
<dbReference type="Gene3D" id="3.30.70.1230">
    <property type="entry name" value="Nucleotide cyclase"/>
    <property type="match status" value="1"/>
</dbReference>
<dbReference type="InterPro" id="IPR001054">
    <property type="entry name" value="A/G_cyclase"/>
</dbReference>
<dbReference type="EC" id="4.6.1.1" evidence="4"/>
<dbReference type="InterPro" id="IPR008984">
    <property type="entry name" value="SMAD_FHA_dom_sf"/>
</dbReference>
<gene>
    <name evidence="4" type="primary">cyaB</name>
    <name evidence="4" type="ORF">Pla175_13700</name>
</gene>
<dbReference type="InterPro" id="IPR000253">
    <property type="entry name" value="FHA_dom"/>
</dbReference>
<evidence type="ECO:0000313" key="5">
    <source>
        <dbReference type="Proteomes" id="UP000317429"/>
    </source>
</evidence>
<dbReference type="KEGG" id="pnd:Pla175_13700"/>
<dbReference type="CDD" id="cd07302">
    <property type="entry name" value="CHD"/>
    <property type="match status" value="1"/>
</dbReference>
<dbReference type="RefSeq" id="WP_145282452.1">
    <property type="nucleotide sequence ID" value="NZ_CP036291.1"/>
</dbReference>
<evidence type="ECO:0000256" key="1">
    <source>
        <dbReference type="SAM" id="MobiDB-lite"/>
    </source>
</evidence>
<dbReference type="SUPFAM" id="SSF55073">
    <property type="entry name" value="Nucleotide cyclase"/>
    <property type="match status" value="1"/>
</dbReference>
<dbReference type="InterPro" id="IPR029787">
    <property type="entry name" value="Nucleotide_cyclase"/>
</dbReference>
<evidence type="ECO:0000259" key="3">
    <source>
        <dbReference type="PROSITE" id="PS50125"/>
    </source>
</evidence>
<feature type="domain" description="Guanylate cyclase" evidence="3">
    <location>
        <begin position="360"/>
        <end position="492"/>
    </location>
</feature>
<sequence length="612" mass="65625">MTPEKQLKVFEAGRLVFTHVLASTGAIEIGRQRRDDPPPYHIGTAPGGARVVIAALEDTSVSRQHARVAFDAPGAVSLGNTSSNAEVRVQDGPLLGPGQTFTASLPVVFAVGSRVVRIEAATRDDGLASLGRPTMAPGQPVSGPKRFRDLLGSSRDDRQRDELVGWLRATMDVFQSAASSPDFLKRAAQSAASIVGLDVAAVLRWSPDGWRVATAHFATGQANPDSWAPSHRMLERSRIEKSTFRYQPGQSPFGGEATQEDVIAMVAAPILDAEGRVVGALYGEKRGAAEDAEAGPDIPELEAMLVELLASGVAAGLARMEQEKAAVAARVKFEQFFTPELARQLEGDPNLLAGRDAEVTIVFADIRSYSSIAEKIGPTQSLAWTYDVMGTLSDCVLAEDGVLVDYQGDQVMAMWGAPAVQPDHAQRAYRAAVAMLRALPELSQRWEGQIGHATRLGIGVNTGLARVGNVGSRHKFKYGPQGNTVNLASRVQGAARPLGADLLLSETTAAKLPRELPRRRLCEVRVNNISRPVTLYEAPCEATPAWRDLAGRHEAALEDCAAGDLRSAIARLGQLLAEFPDDLPALRLLSRVVDALQSPDPRFDPVWELGSK</sequence>
<dbReference type="Pfam" id="PF00211">
    <property type="entry name" value="Guanylate_cyc"/>
    <property type="match status" value="1"/>
</dbReference>
<dbReference type="PANTHER" id="PTHR43081">
    <property type="entry name" value="ADENYLATE CYCLASE, TERMINAL-DIFFERENTIATION SPECIFIC-RELATED"/>
    <property type="match status" value="1"/>
</dbReference>
<feature type="domain" description="FHA" evidence="2">
    <location>
        <begin position="27"/>
        <end position="84"/>
    </location>
</feature>
<reference evidence="4 5" key="1">
    <citation type="submission" date="2019-02" db="EMBL/GenBank/DDBJ databases">
        <title>Deep-cultivation of Planctomycetes and their phenomic and genomic characterization uncovers novel biology.</title>
        <authorList>
            <person name="Wiegand S."/>
            <person name="Jogler M."/>
            <person name="Boedeker C."/>
            <person name="Pinto D."/>
            <person name="Vollmers J."/>
            <person name="Rivas-Marin E."/>
            <person name="Kohn T."/>
            <person name="Peeters S.H."/>
            <person name="Heuer A."/>
            <person name="Rast P."/>
            <person name="Oberbeckmann S."/>
            <person name="Bunk B."/>
            <person name="Jeske O."/>
            <person name="Meyerdierks A."/>
            <person name="Storesund J.E."/>
            <person name="Kallscheuer N."/>
            <person name="Luecker S."/>
            <person name="Lage O.M."/>
            <person name="Pohl T."/>
            <person name="Merkel B.J."/>
            <person name="Hornburger P."/>
            <person name="Mueller R.-W."/>
            <person name="Bruemmer F."/>
            <person name="Labrenz M."/>
            <person name="Spormann A.M."/>
            <person name="Op den Camp H."/>
            <person name="Overmann J."/>
            <person name="Amann R."/>
            <person name="Jetten M.S.M."/>
            <person name="Mascher T."/>
            <person name="Medema M.H."/>
            <person name="Devos D.P."/>
            <person name="Kaster A.-K."/>
            <person name="Ovreas L."/>
            <person name="Rohde M."/>
            <person name="Galperin M.Y."/>
            <person name="Jogler C."/>
        </authorList>
    </citation>
    <scope>NUCLEOTIDE SEQUENCE [LARGE SCALE GENOMIC DNA]</scope>
    <source>
        <strain evidence="4 5">Pla175</strain>
    </source>
</reference>
<dbReference type="PANTHER" id="PTHR43081:SF1">
    <property type="entry name" value="ADENYLATE CYCLASE, TERMINAL-DIFFERENTIATION SPECIFIC"/>
    <property type="match status" value="1"/>
</dbReference>
<dbReference type="SUPFAM" id="SSF49879">
    <property type="entry name" value="SMAD/FHA domain"/>
    <property type="match status" value="1"/>
</dbReference>
<dbReference type="SUPFAM" id="SSF55781">
    <property type="entry name" value="GAF domain-like"/>
    <property type="match status" value="1"/>
</dbReference>
<proteinExistence type="predicted"/>
<dbReference type="OrthoDB" id="9806704at2"/>
<keyword evidence="4" id="KW-0456">Lyase</keyword>
<dbReference type="AlphaFoldDB" id="A0A518D951"/>
<dbReference type="PROSITE" id="PS50125">
    <property type="entry name" value="GUANYLATE_CYCLASE_2"/>
    <property type="match status" value="1"/>
</dbReference>
<organism evidence="4 5">
    <name type="scientific">Pirellulimonas nuda</name>
    <dbReference type="NCBI Taxonomy" id="2528009"/>
    <lineage>
        <taxon>Bacteria</taxon>
        <taxon>Pseudomonadati</taxon>
        <taxon>Planctomycetota</taxon>
        <taxon>Planctomycetia</taxon>
        <taxon>Pirellulales</taxon>
        <taxon>Lacipirellulaceae</taxon>
        <taxon>Pirellulimonas</taxon>
    </lineage>
</organism>
<name>A0A518D951_9BACT</name>
<dbReference type="EMBL" id="CP036291">
    <property type="protein sequence ID" value="QDU88001.1"/>
    <property type="molecule type" value="Genomic_DNA"/>
</dbReference>
<dbReference type="GO" id="GO:0009190">
    <property type="term" value="P:cyclic nucleotide biosynthetic process"/>
    <property type="evidence" value="ECO:0007669"/>
    <property type="project" value="InterPro"/>
</dbReference>
<keyword evidence="5" id="KW-1185">Reference proteome</keyword>
<dbReference type="SMART" id="SM00044">
    <property type="entry name" value="CYCc"/>
    <property type="match status" value="1"/>
</dbReference>